<evidence type="ECO:0000313" key="2">
    <source>
        <dbReference type="Proteomes" id="UP000746535"/>
    </source>
</evidence>
<organism evidence="1 2">
    <name type="scientific">Pseudomonas quercus</name>
    <dbReference type="NCBI Taxonomy" id="2722792"/>
    <lineage>
        <taxon>Bacteria</taxon>
        <taxon>Pseudomonadati</taxon>
        <taxon>Pseudomonadota</taxon>
        <taxon>Gammaproteobacteria</taxon>
        <taxon>Pseudomonadales</taxon>
        <taxon>Pseudomonadaceae</taxon>
        <taxon>Pseudomonas</taxon>
    </lineage>
</organism>
<comment type="caution">
    <text evidence="1">The sequence shown here is derived from an EMBL/GenBank/DDBJ whole genome shotgun (WGS) entry which is preliminary data.</text>
</comment>
<sequence length="95" mass="10418">MEVNRAELAGVIAEAFSNYCLAQAKTGTAAELRELMRQSGYFSTLCLAAMHPYFEQHPAQVVALALRDSAPEVSRITDKLLRPGQHWAAGQNLSK</sequence>
<dbReference type="RefSeq" id="WP_168085311.1">
    <property type="nucleotide sequence ID" value="NZ_JAAVJI010000012.1"/>
</dbReference>
<reference evidence="1 2" key="1">
    <citation type="submission" date="2020-03" db="EMBL/GenBank/DDBJ databases">
        <authorList>
            <person name="Wang L."/>
            <person name="He N."/>
            <person name="Li Y."/>
            <person name="Fang Y."/>
            <person name="Zhang F."/>
        </authorList>
    </citation>
    <scope>NUCLEOTIDE SEQUENCE [LARGE SCALE GENOMIC DNA]</scope>
    <source>
        <strain evidence="2">hsmgli-8</strain>
    </source>
</reference>
<name>A0ABX0YKM0_9PSED</name>
<dbReference type="EMBL" id="JAAVJI010000012">
    <property type="protein sequence ID" value="NJP02734.1"/>
    <property type="molecule type" value="Genomic_DNA"/>
</dbReference>
<evidence type="ECO:0000313" key="1">
    <source>
        <dbReference type="EMBL" id="NJP02734.1"/>
    </source>
</evidence>
<keyword evidence="2" id="KW-1185">Reference proteome</keyword>
<accession>A0ABX0YKM0</accession>
<proteinExistence type="predicted"/>
<protein>
    <submittedName>
        <fullName evidence="1">Uncharacterized protein</fullName>
    </submittedName>
</protein>
<dbReference type="Proteomes" id="UP000746535">
    <property type="component" value="Unassembled WGS sequence"/>
</dbReference>
<gene>
    <name evidence="1" type="ORF">HBH25_17945</name>
</gene>